<comment type="caution">
    <text evidence="2">The sequence shown here is derived from an EMBL/GenBank/DDBJ whole genome shotgun (WGS) entry which is preliminary data.</text>
</comment>
<keyword evidence="3" id="KW-1185">Reference proteome</keyword>
<dbReference type="AlphaFoldDB" id="A0ABD5WUH0"/>
<accession>A0ABD5WUH0</accession>
<reference evidence="2 3" key="1">
    <citation type="journal article" date="2019" name="Int. J. Syst. Evol. Microbiol.">
        <title>The Global Catalogue of Microorganisms (GCM) 10K type strain sequencing project: providing services to taxonomists for standard genome sequencing and annotation.</title>
        <authorList>
            <consortium name="The Broad Institute Genomics Platform"/>
            <consortium name="The Broad Institute Genome Sequencing Center for Infectious Disease"/>
            <person name="Wu L."/>
            <person name="Ma J."/>
        </authorList>
    </citation>
    <scope>NUCLEOTIDE SEQUENCE [LARGE SCALE GENOMIC DNA]</scope>
    <source>
        <strain evidence="2 3">DT55</strain>
    </source>
</reference>
<name>A0ABD5WUH0_9EURY</name>
<feature type="region of interest" description="Disordered" evidence="1">
    <location>
        <begin position="67"/>
        <end position="104"/>
    </location>
</feature>
<dbReference type="RefSeq" id="WP_276238432.1">
    <property type="nucleotide sequence ID" value="NZ_CP119989.1"/>
</dbReference>
<dbReference type="EMBL" id="JBHTAG010000002">
    <property type="protein sequence ID" value="MFC7097090.1"/>
    <property type="molecule type" value="Genomic_DNA"/>
</dbReference>
<sequence length="104" mass="11454">MCREMQREPAWVAAIRLALLRGRVDVESVVEEANLIPGRERTVRDVLSTMAERDLLVARDGGDHEYVPGPGLLDGDRLGRDFSRASDGGAHRWGSTGRGRGRAE</sequence>
<dbReference type="GeneID" id="79269011"/>
<gene>
    <name evidence="2" type="ORF">ACFQKD_07210</name>
</gene>
<protein>
    <submittedName>
        <fullName evidence="2">Uncharacterized protein</fullName>
    </submittedName>
</protein>
<organism evidence="2 3">
    <name type="scientific">Halobaculum marinum</name>
    <dbReference type="NCBI Taxonomy" id="3031996"/>
    <lineage>
        <taxon>Archaea</taxon>
        <taxon>Methanobacteriati</taxon>
        <taxon>Methanobacteriota</taxon>
        <taxon>Stenosarchaea group</taxon>
        <taxon>Halobacteria</taxon>
        <taxon>Halobacteriales</taxon>
        <taxon>Haloferacaceae</taxon>
        <taxon>Halobaculum</taxon>
    </lineage>
</organism>
<feature type="compositionally biased region" description="Basic and acidic residues" evidence="1">
    <location>
        <begin position="74"/>
        <end position="84"/>
    </location>
</feature>
<evidence type="ECO:0000313" key="3">
    <source>
        <dbReference type="Proteomes" id="UP001596388"/>
    </source>
</evidence>
<dbReference type="Proteomes" id="UP001596388">
    <property type="component" value="Unassembled WGS sequence"/>
</dbReference>
<evidence type="ECO:0000256" key="1">
    <source>
        <dbReference type="SAM" id="MobiDB-lite"/>
    </source>
</evidence>
<proteinExistence type="predicted"/>
<evidence type="ECO:0000313" key="2">
    <source>
        <dbReference type="EMBL" id="MFC7097090.1"/>
    </source>
</evidence>